<organism evidence="3">
    <name type="scientific">Candidatus Kentrum sp. DK</name>
    <dbReference type="NCBI Taxonomy" id="2126562"/>
    <lineage>
        <taxon>Bacteria</taxon>
        <taxon>Pseudomonadati</taxon>
        <taxon>Pseudomonadota</taxon>
        <taxon>Gammaproteobacteria</taxon>
        <taxon>Candidatus Kentrum</taxon>
    </lineage>
</organism>
<dbReference type="AlphaFoldDB" id="A0A450T6V1"/>
<protein>
    <submittedName>
        <fullName evidence="3">Uncharacterized protein</fullName>
    </submittedName>
</protein>
<accession>A0A450T6V1</accession>
<feature type="chain" id="PRO_5019226926" evidence="2">
    <location>
        <begin position="30"/>
        <end position="146"/>
    </location>
</feature>
<gene>
    <name evidence="3" type="ORF">BECKDK2373C_GA0170839_109613</name>
</gene>
<evidence type="ECO:0000256" key="2">
    <source>
        <dbReference type="SAM" id="SignalP"/>
    </source>
</evidence>
<reference evidence="3" key="1">
    <citation type="submission" date="2019-02" db="EMBL/GenBank/DDBJ databases">
        <authorList>
            <person name="Gruber-Vodicka R. H."/>
            <person name="Seah K. B. B."/>
        </authorList>
    </citation>
    <scope>NUCLEOTIDE SEQUENCE</scope>
    <source>
        <strain evidence="3">BECK_DK161</strain>
    </source>
</reference>
<name>A0A450T6V1_9GAMM</name>
<keyword evidence="1" id="KW-0175">Coiled coil</keyword>
<keyword evidence="2" id="KW-0732">Signal</keyword>
<evidence type="ECO:0000313" key="3">
    <source>
        <dbReference type="EMBL" id="VFJ62396.1"/>
    </source>
</evidence>
<sequence>MKRHQAGITATLALVALSMTVLTSITGCAADHYIAQEKQRKEILESAYQRALEEKKMAEAKHVEKKKAKADQQAEQRRLQKEITLLENEIRRLDAKEKVLRDELLRLRRKDGGNGARKAELEREIGVQQQTIRQKQHRLDTLRSIL</sequence>
<evidence type="ECO:0000256" key="1">
    <source>
        <dbReference type="SAM" id="Coils"/>
    </source>
</evidence>
<proteinExistence type="predicted"/>
<dbReference type="PROSITE" id="PS51257">
    <property type="entry name" value="PROKAR_LIPOPROTEIN"/>
    <property type="match status" value="1"/>
</dbReference>
<feature type="coiled-coil region" evidence="1">
    <location>
        <begin position="34"/>
        <end position="138"/>
    </location>
</feature>
<dbReference type="EMBL" id="CAADEY010000096">
    <property type="protein sequence ID" value="VFJ62396.1"/>
    <property type="molecule type" value="Genomic_DNA"/>
</dbReference>
<feature type="signal peptide" evidence="2">
    <location>
        <begin position="1"/>
        <end position="29"/>
    </location>
</feature>